<dbReference type="Proteomes" id="UP000516437">
    <property type="component" value="Unassembled WGS sequence"/>
</dbReference>
<dbReference type="InterPro" id="IPR001077">
    <property type="entry name" value="COMT_C"/>
</dbReference>
<dbReference type="GO" id="GO:0008171">
    <property type="term" value="F:O-methyltransferase activity"/>
    <property type="evidence" value="ECO:0007669"/>
    <property type="project" value="InterPro"/>
</dbReference>
<dbReference type="Gene3D" id="3.40.50.150">
    <property type="entry name" value="Vaccinia Virus protein VP39"/>
    <property type="match status" value="2"/>
</dbReference>
<reference evidence="5 6" key="1">
    <citation type="journal article" date="2019" name="Plant Biotechnol. J.">
        <title>The red bayberry genome and genetic basis of sex determination.</title>
        <authorList>
            <person name="Jia H.M."/>
            <person name="Jia H.J."/>
            <person name="Cai Q.L."/>
            <person name="Wang Y."/>
            <person name="Zhao H.B."/>
            <person name="Yang W.F."/>
            <person name="Wang G.Y."/>
            <person name="Li Y.H."/>
            <person name="Zhan D.L."/>
            <person name="Shen Y.T."/>
            <person name="Niu Q.F."/>
            <person name="Chang L."/>
            <person name="Qiu J."/>
            <person name="Zhao L."/>
            <person name="Xie H.B."/>
            <person name="Fu W.Y."/>
            <person name="Jin J."/>
            <person name="Li X.W."/>
            <person name="Jiao Y."/>
            <person name="Zhou C.C."/>
            <person name="Tu T."/>
            <person name="Chai C.Y."/>
            <person name="Gao J.L."/>
            <person name="Fan L.J."/>
            <person name="van de Weg E."/>
            <person name="Wang J.Y."/>
            <person name="Gao Z.S."/>
        </authorList>
    </citation>
    <scope>NUCLEOTIDE SEQUENCE [LARGE SCALE GENOMIC DNA]</scope>
    <source>
        <tissue evidence="5">Leaves</tissue>
    </source>
</reference>
<keyword evidence="1 5" id="KW-0489">Methyltransferase</keyword>
<feature type="domain" description="O-methyltransferase C-terminal" evidence="4">
    <location>
        <begin position="4"/>
        <end position="91"/>
    </location>
</feature>
<dbReference type="InterPro" id="IPR029063">
    <property type="entry name" value="SAM-dependent_MTases_sf"/>
</dbReference>
<accession>A0A6A1WSP4</accession>
<protein>
    <submittedName>
        <fullName evidence="5">(R,S)-reticuline 7-O-methyltransferase</fullName>
    </submittedName>
</protein>
<evidence type="ECO:0000256" key="1">
    <source>
        <dbReference type="ARBA" id="ARBA00022603"/>
    </source>
</evidence>
<evidence type="ECO:0000259" key="4">
    <source>
        <dbReference type="Pfam" id="PF00891"/>
    </source>
</evidence>
<keyword evidence="2 5" id="KW-0808">Transferase</keyword>
<dbReference type="AlphaFoldDB" id="A0A6A1WSP4"/>
<evidence type="ECO:0000256" key="2">
    <source>
        <dbReference type="ARBA" id="ARBA00022679"/>
    </source>
</evidence>
<proteinExistence type="predicted"/>
<keyword evidence="3" id="KW-0949">S-adenosyl-L-methionine</keyword>
<evidence type="ECO:0000313" key="6">
    <source>
        <dbReference type="Proteomes" id="UP000516437"/>
    </source>
</evidence>
<organism evidence="5 6">
    <name type="scientific">Morella rubra</name>
    <name type="common">Chinese bayberry</name>
    <dbReference type="NCBI Taxonomy" id="262757"/>
    <lineage>
        <taxon>Eukaryota</taxon>
        <taxon>Viridiplantae</taxon>
        <taxon>Streptophyta</taxon>
        <taxon>Embryophyta</taxon>
        <taxon>Tracheophyta</taxon>
        <taxon>Spermatophyta</taxon>
        <taxon>Magnoliopsida</taxon>
        <taxon>eudicotyledons</taxon>
        <taxon>Gunneridae</taxon>
        <taxon>Pentapetalae</taxon>
        <taxon>rosids</taxon>
        <taxon>fabids</taxon>
        <taxon>Fagales</taxon>
        <taxon>Myricaceae</taxon>
        <taxon>Morella</taxon>
    </lineage>
</organism>
<comment type="caution">
    <text evidence="5">The sequence shown here is derived from an EMBL/GenBank/DDBJ whole genome shotgun (WGS) entry which is preliminary data.</text>
</comment>
<evidence type="ECO:0000256" key="3">
    <source>
        <dbReference type="ARBA" id="ARBA00022691"/>
    </source>
</evidence>
<dbReference type="OrthoDB" id="1606438at2759"/>
<sequence>MACTAKIMMAVVLAEYKDGFDCVGSLVPDVGSGGTGGMIAEIVKSHPYIRGINFDLPHVVAAAPVRERVSHVGGGMFEAGAIPDADAIFMKGKLIFVDIVLEKDSHDLFDKTCMVFDLLMMAHTAGGKERTELEWKELLTEGGFRCYKIIKIPTIPSIIEAYLIRSLVQRFSN</sequence>
<dbReference type="PANTHER" id="PTHR11746">
    <property type="entry name" value="O-METHYLTRANSFERASE"/>
    <property type="match status" value="1"/>
</dbReference>
<dbReference type="PROSITE" id="PS51683">
    <property type="entry name" value="SAM_OMT_II"/>
    <property type="match status" value="1"/>
</dbReference>
<dbReference type="EMBL" id="RXIC02000003">
    <property type="protein sequence ID" value="KAB1228322.1"/>
    <property type="molecule type" value="Genomic_DNA"/>
</dbReference>
<evidence type="ECO:0000313" key="5">
    <source>
        <dbReference type="EMBL" id="KAB1228322.1"/>
    </source>
</evidence>
<dbReference type="GO" id="GO:0032259">
    <property type="term" value="P:methylation"/>
    <property type="evidence" value="ECO:0007669"/>
    <property type="project" value="UniProtKB-KW"/>
</dbReference>
<name>A0A6A1WSP4_9ROSI</name>
<keyword evidence="6" id="KW-1185">Reference proteome</keyword>
<gene>
    <name evidence="5" type="ORF">CJ030_MR6G010346</name>
</gene>
<dbReference type="SUPFAM" id="SSF53335">
    <property type="entry name" value="S-adenosyl-L-methionine-dependent methyltransferases"/>
    <property type="match status" value="1"/>
</dbReference>
<dbReference type="InterPro" id="IPR016461">
    <property type="entry name" value="COMT-like"/>
</dbReference>
<dbReference type="Pfam" id="PF00891">
    <property type="entry name" value="Methyltransf_2"/>
    <property type="match status" value="1"/>
</dbReference>